<accession>A0A7W0CPX1</accession>
<name>A0A7W0CPX1_9ACTN</name>
<evidence type="ECO:0008006" key="3">
    <source>
        <dbReference type="Google" id="ProtNLM"/>
    </source>
</evidence>
<dbReference type="SUPFAM" id="SSF56059">
    <property type="entry name" value="Glutathione synthetase ATP-binding domain-like"/>
    <property type="match status" value="1"/>
</dbReference>
<dbReference type="RefSeq" id="WP_181613629.1">
    <property type="nucleotide sequence ID" value="NZ_BAABAM010000004.1"/>
</dbReference>
<proteinExistence type="predicted"/>
<reference evidence="1 2" key="1">
    <citation type="submission" date="2020-07" db="EMBL/GenBank/DDBJ databases">
        <title>Genomic Encyclopedia of Type Strains, Phase IV (KMG-IV): sequencing the most valuable type-strain genomes for metagenomic binning, comparative biology and taxonomic classification.</title>
        <authorList>
            <person name="Goeker M."/>
        </authorList>
    </citation>
    <scope>NUCLEOTIDE SEQUENCE [LARGE SCALE GENOMIC DNA]</scope>
    <source>
        <strain evidence="1 2">DSM 45533</strain>
    </source>
</reference>
<dbReference type="EMBL" id="JACDUR010000006">
    <property type="protein sequence ID" value="MBA2894920.1"/>
    <property type="molecule type" value="Genomic_DNA"/>
</dbReference>
<dbReference type="AlphaFoldDB" id="A0A7W0CPX1"/>
<dbReference type="Gene3D" id="3.30.470.20">
    <property type="entry name" value="ATP-grasp fold, B domain"/>
    <property type="match status" value="1"/>
</dbReference>
<comment type="caution">
    <text evidence="1">The sequence shown here is derived from an EMBL/GenBank/DDBJ whole genome shotgun (WGS) entry which is preliminary data.</text>
</comment>
<evidence type="ECO:0000313" key="1">
    <source>
        <dbReference type="EMBL" id="MBA2894920.1"/>
    </source>
</evidence>
<dbReference type="Proteomes" id="UP000530928">
    <property type="component" value="Unassembled WGS sequence"/>
</dbReference>
<protein>
    <recommendedName>
        <fullName evidence="3">ATP-grasp domain-containing protein</fullName>
    </recommendedName>
</protein>
<evidence type="ECO:0000313" key="2">
    <source>
        <dbReference type="Proteomes" id="UP000530928"/>
    </source>
</evidence>
<gene>
    <name evidence="1" type="ORF">HNR30_006292</name>
</gene>
<keyword evidence="2" id="KW-1185">Reference proteome</keyword>
<sequence length="336" mass="35611">MSSSPYTVYLPAGPPGVSWSLPQGVRDTVALPCVVLADRAGFSEFAVLQRALRVVGVPSVRIDAGSAGASRVSGRVPGDVIDVDGRVIVPTVVWVRHFTPEAIPVGGESWCAWIGQLPAVHLPGGAPGRLAQLAGAVRRGVRVPSTIVTTDPPGAARELGCGRVVVKALGEHFAEVSPGVLEAAFPRIAAPGDLMPADRPVIVQEYVEHEEELRVYHLGGELRAFLVGKSAPEAIWRDEASVTVRPAHVPPDVATAARVLAADWGLRYAAFDFLLTRAGPVFLEANADGDWRWFEARAGCESVSLAAASMLRDLHDRSSALDLTGFLALRTFRGGE</sequence>
<organism evidence="1 2">
    <name type="scientific">Nonomuraea soli</name>
    <dbReference type="NCBI Taxonomy" id="1032476"/>
    <lineage>
        <taxon>Bacteria</taxon>
        <taxon>Bacillati</taxon>
        <taxon>Actinomycetota</taxon>
        <taxon>Actinomycetes</taxon>
        <taxon>Streptosporangiales</taxon>
        <taxon>Streptosporangiaceae</taxon>
        <taxon>Nonomuraea</taxon>
    </lineage>
</organism>